<evidence type="ECO:0000256" key="1">
    <source>
        <dbReference type="ARBA" id="ARBA00022729"/>
    </source>
</evidence>
<protein>
    <submittedName>
        <fullName evidence="4">Aryl-sulfate sulfotransferase</fullName>
    </submittedName>
</protein>
<accession>A0ABP9EXA2</accession>
<dbReference type="NCBIfam" id="TIGR04183">
    <property type="entry name" value="Por_Secre_tail"/>
    <property type="match status" value="1"/>
</dbReference>
<proteinExistence type="predicted"/>
<dbReference type="InterPro" id="IPR026444">
    <property type="entry name" value="Secre_tail"/>
</dbReference>
<sequence>MKKNYLLIMFVLCICTNLYSQNTVGTISNVSGSYNGFTLFTPNPSTETYLINNCGEVVHQWSSTFTPGNAVYVLENGNLLRTGKIDNSFISIGGIGGKIELFDWDNTLLWEYTYSSTNVSQHHDIYPLPNGNILMLALSIISEADAIQAGRDPFKIGQNQLYGEHILELEPILGTNQANIVWEWYLKDHLIQDIDNTKDNFGVVADNEQLLDINFFNNENSPGVANWIHANSIQYNATLDQIVLSSRFLSEIYIIDHSTTTAEAASHTGGTYGKGGDFLYRWGNPEAYGHGDGTDQKLFGQHYPHWIADGLTDAGKIIVFNNGAERSLDGEGLPINYSSVDIITPPETSPGVYTYDAVNGYGPTDVEWTYTDPIEATNFYSSILSSGQRLPNGNTLICSGAQGYFFEIDSNKNIVWEYINPDTSFGIVTQGDTPSSNSVFRALKYPLDYPAFIRKDLTPRGPIELMSDTSNCSVLNTIDFKLADLKIVPNPAIDILNIKTTETINNIEVYSVIGKLVATDQNSNQIDISQLKSGLYIVKIYSGEAVTSRKIVKK</sequence>
<evidence type="ECO:0000313" key="5">
    <source>
        <dbReference type="Proteomes" id="UP001500433"/>
    </source>
</evidence>
<name>A0ABP9EXA2_9FLAO</name>
<feature type="chain" id="PRO_5047122989" evidence="2">
    <location>
        <begin position="21"/>
        <end position="554"/>
    </location>
</feature>
<gene>
    <name evidence="4" type="ORF">GCM10023311_09240</name>
</gene>
<dbReference type="PANTHER" id="PTHR35340">
    <property type="entry name" value="PQQ ENZYME REPEAT PROTEIN-RELATED"/>
    <property type="match status" value="1"/>
</dbReference>
<evidence type="ECO:0000259" key="3">
    <source>
        <dbReference type="Pfam" id="PF18962"/>
    </source>
</evidence>
<keyword evidence="1 2" id="KW-0732">Signal</keyword>
<dbReference type="Proteomes" id="UP001500433">
    <property type="component" value="Unassembled WGS sequence"/>
</dbReference>
<organism evidence="4 5">
    <name type="scientific">Flaviramulus aquimarinus</name>
    <dbReference type="NCBI Taxonomy" id="1170456"/>
    <lineage>
        <taxon>Bacteria</taxon>
        <taxon>Pseudomonadati</taxon>
        <taxon>Bacteroidota</taxon>
        <taxon>Flavobacteriia</taxon>
        <taxon>Flavobacteriales</taxon>
        <taxon>Flavobacteriaceae</taxon>
        <taxon>Flaviramulus</taxon>
    </lineage>
</organism>
<evidence type="ECO:0000256" key="2">
    <source>
        <dbReference type="SAM" id="SignalP"/>
    </source>
</evidence>
<reference evidence="5" key="1">
    <citation type="journal article" date="2019" name="Int. J. Syst. Evol. Microbiol.">
        <title>The Global Catalogue of Microorganisms (GCM) 10K type strain sequencing project: providing services to taxonomists for standard genome sequencing and annotation.</title>
        <authorList>
            <consortium name="The Broad Institute Genomics Platform"/>
            <consortium name="The Broad Institute Genome Sequencing Center for Infectious Disease"/>
            <person name="Wu L."/>
            <person name="Ma J."/>
        </authorList>
    </citation>
    <scope>NUCLEOTIDE SEQUENCE [LARGE SCALE GENOMIC DNA]</scope>
    <source>
        <strain evidence="5">JCM 18274</strain>
    </source>
</reference>
<dbReference type="Pfam" id="PF05935">
    <property type="entry name" value="Arylsulfotrans"/>
    <property type="match status" value="1"/>
</dbReference>
<feature type="signal peptide" evidence="2">
    <location>
        <begin position="1"/>
        <end position="20"/>
    </location>
</feature>
<dbReference type="InterPro" id="IPR010262">
    <property type="entry name" value="Arylsulfotransferase_bact"/>
</dbReference>
<evidence type="ECO:0000313" key="4">
    <source>
        <dbReference type="EMBL" id="GAA4887619.1"/>
    </source>
</evidence>
<dbReference type="PANTHER" id="PTHR35340:SF5">
    <property type="entry name" value="ASST-DOMAIN-CONTAINING PROTEIN"/>
    <property type="match status" value="1"/>
</dbReference>
<feature type="domain" description="Secretion system C-terminal sorting" evidence="3">
    <location>
        <begin position="488"/>
        <end position="552"/>
    </location>
</feature>
<dbReference type="RefSeq" id="WP_345272860.1">
    <property type="nucleotide sequence ID" value="NZ_BAABJH010000001.1"/>
</dbReference>
<dbReference type="Pfam" id="PF18962">
    <property type="entry name" value="Por_Secre_tail"/>
    <property type="match status" value="1"/>
</dbReference>
<keyword evidence="5" id="KW-1185">Reference proteome</keyword>
<comment type="caution">
    <text evidence="4">The sequence shown here is derived from an EMBL/GenBank/DDBJ whole genome shotgun (WGS) entry which is preliminary data.</text>
</comment>
<dbReference type="EMBL" id="BAABJH010000001">
    <property type="protein sequence ID" value="GAA4887619.1"/>
    <property type="molecule type" value="Genomic_DNA"/>
</dbReference>
<dbReference type="InterPro" id="IPR053143">
    <property type="entry name" value="Arylsulfate_ST"/>
</dbReference>